<dbReference type="VEuPathDB" id="MicrosporidiaDB:CWI36_0507p0010"/>
<dbReference type="Proteomes" id="UP000291404">
    <property type="component" value="Unassembled WGS sequence"/>
</dbReference>
<dbReference type="VEuPathDB" id="MicrosporidiaDB:CWI39_0672p0020"/>
<reference evidence="1 2" key="1">
    <citation type="submission" date="2017-12" db="EMBL/GenBank/DDBJ databases">
        <authorList>
            <person name="Pombert J.-F."/>
            <person name="Haag K.L."/>
            <person name="Ebert D."/>
        </authorList>
    </citation>
    <scope>NUCLEOTIDE SEQUENCE [LARGE SCALE GENOMIC DNA]</scope>
    <source>
        <strain evidence="1">BE-OM-2</strain>
    </source>
</reference>
<comment type="caution">
    <text evidence="1">The sequence shown here is derived from an EMBL/GenBank/DDBJ whole genome shotgun (WGS) entry which is preliminary data.</text>
</comment>
<dbReference type="AlphaFoldDB" id="A0A4Q9LDT0"/>
<accession>A0A4Q9LDT0</accession>
<sequence>MNSVFKQENTVKEILLCYKIQNGIKIVDSENIKNEEIKAVNNTEISLKETKPLRYMLLQSACSIPHPLSFCTDSSACGPANTMENLNAPAIPEGNRLMVLPSILDSVTAVGQEWPRYAISAVQKRFERMPRNGWPAILRYYNGKFGRTVDIDVQEENGERRRIATCLAEPC</sequence>
<organism evidence="1 2">
    <name type="scientific">Hamiltosporidium magnivora</name>
    <dbReference type="NCBI Taxonomy" id="148818"/>
    <lineage>
        <taxon>Eukaryota</taxon>
        <taxon>Fungi</taxon>
        <taxon>Fungi incertae sedis</taxon>
        <taxon>Microsporidia</taxon>
        <taxon>Dubosqiidae</taxon>
        <taxon>Hamiltosporidium</taxon>
    </lineage>
</organism>
<protein>
    <submittedName>
        <fullName evidence="1">Uncharacterized protein</fullName>
    </submittedName>
</protein>
<name>A0A4Q9LDT0_9MICR</name>
<evidence type="ECO:0000313" key="1">
    <source>
        <dbReference type="EMBL" id="TBU06143.1"/>
    </source>
</evidence>
<gene>
    <name evidence="1" type="ORF">CWI36_0507p0010</name>
</gene>
<evidence type="ECO:0000313" key="2">
    <source>
        <dbReference type="Proteomes" id="UP000291404"/>
    </source>
</evidence>
<proteinExistence type="predicted"/>
<keyword evidence="2" id="KW-1185">Reference proteome</keyword>
<dbReference type="EMBL" id="PITI01000507">
    <property type="protein sequence ID" value="TBU06143.1"/>
    <property type="molecule type" value="Genomic_DNA"/>
</dbReference>
<feature type="non-terminal residue" evidence="1">
    <location>
        <position position="171"/>
    </location>
</feature>